<dbReference type="CDD" id="cd00110">
    <property type="entry name" value="LamG"/>
    <property type="match status" value="3"/>
</dbReference>
<feature type="domain" description="EGF-like" evidence="19">
    <location>
        <begin position="1630"/>
        <end position="1668"/>
    </location>
</feature>
<dbReference type="FunFam" id="2.10.25.10:FF:000208">
    <property type="entry name" value="Crumbs 2, cell polarity complex component"/>
    <property type="match status" value="1"/>
</dbReference>
<feature type="disulfide bond" evidence="15">
    <location>
        <begin position="523"/>
        <end position="532"/>
    </location>
</feature>
<feature type="domain" description="EGF-like" evidence="19">
    <location>
        <begin position="322"/>
        <end position="359"/>
    </location>
</feature>
<keyword evidence="7 17" id="KW-0732">Signal</keyword>
<dbReference type="FunFam" id="2.10.25.10:FF:000066">
    <property type="entry name" value="FAT atypical cadherin 4"/>
    <property type="match status" value="1"/>
</dbReference>
<comment type="caution">
    <text evidence="15">Lacks conserved residue(s) required for the propagation of feature annotation.</text>
</comment>
<keyword evidence="2" id="KW-0217">Developmental protein</keyword>
<protein>
    <submittedName>
        <fullName evidence="20">Protein crumbs</fullName>
    </submittedName>
</protein>
<feature type="domain" description="Laminin G" evidence="18">
    <location>
        <begin position="1696"/>
        <end position="1886"/>
    </location>
</feature>
<dbReference type="GO" id="GO:0005509">
    <property type="term" value="F:calcium ion binding"/>
    <property type="evidence" value="ECO:0007669"/>
    <property type="project" value="InterPro"/>
</dbReference>
<feature type="domain" description="EGF-like" evidence="19">
    <location>
        <begin position="1000"/>
        <end position="1062"/>
    </location>
</feature>
<feature type="domain" description="EGF-like" evidence="19">
    <location>
        <begin position="2001"/>
        <end position="2041"/>
    </location>
</feature>
<feature type="domain" description="EGF-like" evidence="19">
    <location>
        <begin position="768"/>
        <end position="807"/>
    </location>
</feature>
<feature type="disulfide bond" evidence="15">
    <location>
        <begin position="1911"/>
        <end position="1920"/>
    </location>
</feature>
<dbReference type="PRINTS" id="PR01983">
    <property type="entry name" value="NOTCH"/>
</dbReference>
<dbReference type="GO" id="GO:0032991">
    <property type="term" value="C:protein-containing complex"/>
    <property type="evidence" value="ECO:0007669"/>
    <property type="project" value="UniProtKB-ARBA"/>
</dbReference>
<feature type="disulfide bond" evidence="15">
    <location>
        <begin position="266"/>
        <end position="275"/>
    </location>
</feature>
<evidence type="ECO:0000256" key="1">
    <source>
        <dbReference type="ARBA" id="ARBA00004247"/>
    </source>
</evidence>
<keyword evidence="11 16" id="KW-0472">Membrane</keyword>
<dbReference type="GO" id="GO:0048592">
    <property type="term" value="P:eye morphogenesis"/>
    <property type="evidence" value="ECO:0007669"/>
    <property type="project" value="UniProtKB-ARBA"/>
</dbReference>
<evidence type="ECO:0000256" key="17">
    <source>
        <dbReference type="SAM" id="SignalP"/>
    </source>
</evidence>
<dbReference type="InterPro" id="IPR000152">
    <property type="entry name" value="EGF-type_Asp/Asn_hydroxyl_site"/>
</dbReference>
<feature type="disulfide bond" evidence="15">
    <location>
        <begin position="563"/>
        <end position="572"/>
    </location>
</feature>
<dbReference type="InterPro" id="IPR013032">
    <property type="entry name" value="EGF-like_CS"/>
</dbReference>
<evidence type="ECO:0000256" key="10">
    <source>
        <dbReference type="ARBA" id="ARBA00022989"/>
    </source>
</evidence>
<dbReference type="GO" id="GO:0003002">
    <property type="term" value="P:regionalization"/>
    <property type="evidence" value="ECO:0007669"/>
    <property type="project" value="UniProtKB-ARBA"/>
</dbReference>
<evidence type="ECO:0000256" key="14">
    <source>
        <dbReference type="ARBA" id="ARBA00060989"/>
    </source>
</evidence>
<keyword evidence="6 16" id="KW-0812">Transmembrane</keyword>
<dbReference type="GO" id="GO:0051093">
    <property type="term" value="P:negative regulation of developmental process"/>
    <property type="evidence" value="ECO:0007669"/>
    <property type="project" value="UniProtKB-ARBA"/>
</dbReference>
<feature type="disulfide bond" evidence="15">
    <location>
        <begin position="2031"/>
        <end position="2040"/>
    </location>
</feature>
<evidence type="ECO:0000256" key="7">
    <source>
        <dbReference type="ARBA" id="ARBA00022729"/>
    </source>
</evidence>
<feature type="domain" description="EGF-like" evidence="19">
    <location>
        <begin position="1361"/>
        <end position="1397"/>
    </location>
</feature>
<evidence type="ECO:0000313" key="20">
    <source>
        <dbReference type="EMBL" id="JAP78360.1"/>
    </source>
</evidence>
<feature type="disulfide bond" evidence="15">
    <location>
        <begin position="220"/>
        <end position="229"/>
    </location>
</feature>
<dbReference type="InterPro" id="IPR009030">
    <property type="entry name" value="Growth_fac_rcpt_cys_sf"/>
</dbReference>
<feature type="domain" description="EGF-like" evidence="19">
    <location>
        <begin position="1102"/>
        <end position="1139"/>
    </location>
</feature>
<dbReference type="FunFam" id="2.10.25.10:FF:000151">
    <property type="entry name" value="FAT atypical cadherin 4"/>
    <property type="match status" value="1"/>
</dbReference>
<evidence type="ECO:0000256" key="4">
    <source>
        <dbReference type="ARBA" id="ARBA00022536"/>
    </source>
</evidence>
<feature type="domain" description="EGF-like" evidence="19">
    <location>
        <begin position="2124"/>
        <end position="2162"/>
    </location>
</feature>
<feature type="signal peptide" evidence="17">
    <location>
        <begin position="1"/>
        <end position="24"/>
    </location>
</feature>
<feature type="disulfide bond" evidence="15">
    <location>
        <begin position="911"/>
        <end position="920"/>
    </location>
</feature>
<evidence type="ECO:0000256" key="5">
    <source>
        <dbReference type="ARBA" id="ARBA00022553"/>
    </source>
</evidence>
<dbReference type="Pfam" id="PF00054">
    <property type="entry name" value="Laminin_G_1"/>
    <property type="match status" value="1"/>
</dbReference>
<dbReference type="Pfam" id="PF00008">
    <property type="entry name" value="EGF"/>
    <property type="match status" value="13"/>
</dbReference>
<feature type="domain" description="EGF-like" evidence="19">
    <location>
        <begin position="233"/>
        <end position="276"/>
    </location>
</feature>
<evidence type="ECO:0000256" key="15">
    <source>
        <dbReference type="PROSITE-ProRule" id="PRU00076"/>
    </source>
</evidence>
<dbReference type="FunFam" id="2.10.25.10:FF:000039">
    <property type="entry name" value="Crumbs cell polarity complex component 1"/>
    <property type="match status" value="1"/>
</dbReference>
<feature type="domain" description="EGF-like" evidence="19">
    <location>
        <begin position="361"/>
        <end position="400"/>
    </location>
</feature>
<dbReference type="GO" id="GO:0048468">
    <property type="term" value="P:cell development"/>
    <property type="evidence" value="ECO:0007669"/>
    <property type="project" value="UniProtKB-ARBA"/>
</dbReference>
<keyword evidence="12 15" id="KW-1015">Disulfide bond</keyword>
<dbReference type="GO" id="GO:0051241">
    <property type="term" value="P:negative regulation of multicellular organismal process"/>
    <property type="evidence" value="ECO:0007669"/>
    <property type="project" value="UniProtKB-ARBA"/>
</dbReference>
<feature type="disulfide bond" evidence="15">
    <location>
        <begin position="1988"/>
        <end position="1997"/>
    </location>
</feature>
<feature type="disulfide bond" evidence="15">
    <location>
        <begin position="390"/>
        <end position="399"/>
    </location>
</feature>
<dbReference type="GO" id="GO:0008593">
    <property type="term" value="P:regulation of Notch signaling pathway"/>
    <property type="evidence" value="ECO:0007669"/>
    <property type="project" value="UniProtKB-ARBA"/>
</dbReference>
<dbReference type="EMBL" id="GEDV01010197">
    <property type="protein sequence ID" value="JAP78360.1"/>
    <property type="molecule type" value="Transcribed_RNA"/>
</dbReference>
<dbReference type="GO" id="GO:0009967">
    <property type="term" value="P:positive regulation of signal transduction"/>
    <property type="evidence" value="ECO:0007669"/>
    <property type="project" value="UniProtKB-ARBA"/>
</dbReference>
<evidence type="ECO:0000259" key="19">
    <source>
        <dbReference type="PROSITE" id="PS50026"/>
    </source>
</evidence>
<accession>A0A131YIQ9</accession>
<feature type="disulfide bond" evidence="15">
    <location>
        <begin position="797"/>
        <end position="806"/>
    </location>
</feature>
<dbReference type="PROSITE" id="PS00010">
    <property type="entry name" value="ASX_HYDROXYL"/>
    <property type="match status" value="13"/>
</dbReference>
<dbReference type="FunFam" id="2.10.25.10:FF:000122">
    <property type="entry name" value="Protein crumbs homolog 2"/>
    <property type="match status" value="2"/>
</dbReference>
<feature type="domain" description="EGF-like" evidence="19">
    <location>
        <begin position="1923"/>
        <end position="1959"/>
    </location>
</feature>
<dbReference type="GO" id="GO:0016324">
    <property type="term" value="C:apical plasma membrane"/>
    <property type="evidence" value="ECO:0007669"/>
    <property type="project" value="UniProtKB-SubCell"/>
</dbReference>
<feature type="domain" description="EGF-like" evidence="19">
    <location>
        <begin position="962"/>
        <end position="998"/>
    </location>
</feature>
<feature type="disulfide bond" evidence="15">
    <location>
        <begin position="2152"/>
        <end position="2161"/>
    </location>
</feature>
<feature type="disulfide bond" evidence="15">
    <location>
        <begin position="988"/>
        <end position="997"/>
    </location>
</feature>
<dbReference type="Gene3D" id="2.10.25.10">
    <property type="entry name" value="Laminin"/>
    <property type="match status" value="30"/>
</dbReference>
<feature type="disulfide bond" evidence="15">
    <location>
        <begin position="720"/>
        <end position="729"/>
    </location>
</feature>
<dbReference type="PANTHER" id="PTHR12916">
    <property type="entry name" value="CYTOCHROME C OXIDASE POLYPEPTIDE VIC-2"/>
    <property type="match status" value="1"/>
</dbReference>
<feature type="disulfide bond" evidence="15">
    <location>
        <begin position="1658"/>
        <end position="1667"/>
    </location>
</feature>
<evidence type="ECO:0000256" key="12">
    <source>
        <dbReference type="ARBA" id="ARBA00023157"/>
    </source>
</evidence>
<dbReference type="PROSITE" id="PS00022">
    <property type="entry name" value="EGF_1"/>
    <property type="match status" value="26"/>
</dbReference>
<dbReference type="GO" id="GO:0080090">
    <property type="term" value="P:regulation of primary metabolic process"/>
    <property type="evidence" value="ECO:0007669"/>
    <property type="project" value="UniProtKB-ARBA"/>
</dbReference>
<dbReference type="SMART" id="SM00179">
    <property type="entry name" value="EGF_CA"/>
    <property type="match status" value="26"/>
</dbReference>
<feature type="disulfide bond" evidence="15">
    <location>
        <begin position="435"/>
        <end position="444"/>
    </location>
</feature>
<sequence length="2278" mass="245563">MNGFSIRIFGAGLTLVLLWDLACGASQVFLNGSTRLLLNDSQLILSTVTSLTFRTCSNGTILRQSFGNDSISLAIHPNGPLELSWFVNGVKDSVMVGANVTDNQLHWVSIRPMYGLVWLHVGEQQPVLVASDAIRPYLLSVASQAAVSTVVAPLGFRGCLSGGANLFLESAHAVGSPTWGYCPLPDGRHCKDHVMDPCFDYHCQHGGLCVLQQGVPKCNCTARYSGEHCEKDEGPLCDRDPWKKKPCVNGGVCVEDWRGNSTRCLCRGPWTGSACQEPAPDAQCDQPSKACRNGGSCVTGSVQSRTFCQCPPGYAGIYCEQHVGECQLGLCHHGGVCTEGPVGPLCNCQNTGFRGPLCDEDVDECAEESDSVCLNGGSCFNQPGSFECVCPPGFGGPHCEQAVGPCQDGSPCMHNGTCQEVDGGLSGNSNFTCLCSGVHSGRHCEVPRASCTHWSCTHGTQCRAQLWCSCLPGYREDPASGQCVRLSNCSSPANPCLHGGTCYDSTQATSLLAGGRPSYQCFCADGFRGNHCELALTSDPCDINPCHNGATCRSDQWGAVCLCLPGYSGDLCELKDDLCVSSPCLNGGTCLGLVNDFVCKCESGWTGKRCDRQHDPCRGANPCLHGTCHTLLGGRFHCQCLPGYSGELCERRNVCTADCINGTLFCHEPSWQCDCQHGGETCGRDAIVSAAPGPCSSRPCANNATCRLSELEPLGYVCACPLGLVGNHCEHDVDECAGHKCPNGMQCIDKLRGYECRCADPQGACGSFARGCHPNPCVTADSVCQETDELGSFHCECPRGYQGSQCAEDVDECAAHICEHDGLCRNKPGKFECFCRPGYTGTRCHIEVNECLSQPCLNGATCVDGVNEYKCICPGGYLGDHCEIDFNECASSPCMHGATCLDQVNGFRCNCPAGYEGTRCEIDIDECQSGPCLNGAGCLDLVNGYECNCTDTGFEGAHCERNIDDCYPGACQHGGTCEDRVRGFHCHCHEAYEGSSCEIDIPDCDPPRPLTPPCENGAACLERSNTSLYRENYLGLFQSFSYATAAGYVCLCPPGFNGTRCENNIDDCPGHNCSVYGHCVDLVNAYRCECQAGYEGVDCGTEVNECEAYQPCRNGAICRDKIADYECTCADGYGDKNCSTLLLGCRKAPCLNDARCEPLLTDEGQHSYRCHCLPGFAGNTCQTVTTASLNNESTWDLNVNVERQREGPLDHHKLRMQFRTTLPAGLLARVAVEKSRVLFVTLSEGRVLVKSVDDSLSVAVGEGLNNAEWNELNLEMSLGSILVSLTEGPNATALLPGYDPATPLVSVVLGSGQSHRDGVNGVASLQKQSRSGFVGCLREVWLDGVLQLPRDQVGLAEGCPREEQCVVDTCSGQGTCVDLWNQHECHCRRPYYGERCNNSYPAATFGHHNSLSFTRLRVKPEHWGSLGLGVEATLFVRTRSPSGLLFYIGADPSAAHSSSGDESFLAARLRDGQLQVLLLSSSSGGAGATYVPKVLQPSKVRLDDGKLHFVQVWFNESWLGAAVDGQESLEPPMSGGSGNAIAPHIIYLGWLQPQSQPPLRRRRQVGSSSWLSELTDSVGNVDAFKGVLQDFRLNDRPIQLLKAEDPEGIDSNNSLAVPVLSLNVQSGVVGDDVCNSQDPPCRNNGTCKDIWNAHECVCPPSYRGKLCEEVKPCVLNGCPEESTCQDLEQGFECVSSATFDANRRVAFRYRASLSSEPRLDSVSMRFRTRSPNGNLLWLASGPGSSPFFSLSLVDSQVEARWQFNSGEQRLRFGTNATQGEWQELRVNISNTTVNATLVPGEVQTLLRTDNGFVSLSNLLAYIVLAGDTAEVSSRGQGDVPFEGCLQEVRLGSILLPFFTSDHLRTNSTATWDRFELVGLDEPTTGCILCRSDQCTHGGSCQDPQGSYVCVCPPAYEGERCELDVDECATNPCDQGAPCINLDGGFRCDCPAGYTGKRCEERILYCSFHPCQNGATCSDPEPGRFSCNCTDDFEGQNCTDRKVITCDQAPCQNNGMCYADEPIGKIAYRCECEHGFEGTNCERARDFCKSAPCLNNATCKNERGGYRCICTNGYEGDNCGEFIDYCLKPLANTQCRNGGHCVPQVGGSTCDCAGTGYEGDECGTDVNECALEVTPCEHGSTCVNTPGSYKCECTSGRFGRHCEHNDTCHLEEPCRNEAPCTPLAEGRFFCNCTPGYHGLTCALLVSSASLDSTDLKLVIGLTVACVFLLAFIVGATVFLRMAKKKRATRGTYSPSNQEMFGARVEMNPVMKPPPEERLI</sequence>
<dbReference type="FunFam" id="2.10.25.10:FF:000173">
    <property type="entry name" value="Neurogenic locus notch protein 2"/>
    <property type="match status" value="2"/>
</dbReference>
<feature type="chain" id="PRO_5007285353" evidence="17">
    <location>
        <begin position="25"/>
        <end position="2278"/>
    </location>
</feature>
<dbReference type="InterPro" id="IPR018097">
    <property type="entry name" value="EGF_Ca-bd_CS"/>
</dbReference>
<evidence type="ECO:0000256" key="6">
    <source>
        <dbReference type="ARBA" id="ARBA00022692"/>
    </source>
</evidence>
<evidence type="ECO:0000256" key="16">
    <source>
        <dbReference type="SAM" id="Phobius"/>
    </source>
</evidence>
<feature type="disulfide bond" evidence="15">
    <location>
        <begin position="247"/>
        <end position="264"/>
    </location>
</feature>
<keyword evidence="9" id="KW-0221">Differentiation</keyword>
<dbReference type="InterPro" id="IPR001881">
    <property type="entry name" value="EGF-like_Ca-bd_dom"/>
</dbReference>
<evidence type="ECO:0000256" key="2">
    <source>
        <dbReference type="ARBA" id="ARBA00022473"/>
    </source>
</evidence>
<dbReference type="GO" id="GO:0060255">
    <property type="term" value="P:regulation of macromolecule metabolic process"/>
    <property type="evidence" value="ECO:0007669"/>
    <property type="project" value="UniProtKB-ARBA"/>
</dbReference>
<dbReference type="FunFam" id="2.10.25.10:FF:000125">
    <property type="entry name" value="Neurogenic locus notch protein-like"/>
    <property type="match status" value="1"/>
</dbReference>
<feature type="disulfide bond" evidence="15">
    <location>
        <begin position="291"/>
        <end position="308"/>
    </location>
</feature>
<dbReference type="PANTHER" id="PTHR12916:SF9">
    <property type="entry name" value="NEUROGENIC LOCUS NOTCH HOMOLOG PROTEIN 1-RELATED"/>
    <property type="match status" value="1"/>
</dbReference>
<keyword evidence="8" id="KW-0677">Repeat</keyword>
<feature type="disulfide bond" evidence="15">
    <location>
        <begin position="1949"/>
        <end position="1958"/>
    </location>
</feature>
<feature type="domain" description="EGF-like" evidence="19">
    <location>
        <begin position="280"/>
        <end position="320"/>
    </location>
</feature>
<dbReference type="FunFam" id="2.10.25.10:FF:000038">
    <property type="entry name" value="Fibrillin 2"/>
    <property type="match status" value="1"/>
</dbReference>
<feature type="domain" description="EGF-like" evidence="19">
    <location>
        <begin position="691"/>
        <end position="730"/>
    </location>
</feature>
<dbReference type="Pfam" id="PF12661">
    <property type="entry name" value="hEGF"/>
    <property type="match status" value="3"/>
</dbReference>
<feature type="disulfide bond" evidence="15">
    <location>
        <begin position="310"/>
        <end position="319"/>
    </location>
</feature>
<dbReference type="SUPFAM" id="SSF57184">
    <property type="entry name" value="Growth factor receptor domain"/>
    <property type="match status" value="3"/>
</dbReference>
<feature type="domain" description="EGF-like" evidence="19">
    <location>
        <begin position="847"/>
        <end position="883"/>
    </location>
</feature>
<evidence type="ECO:0000256" key="13">
    <source>
        <dbReference type="ARBA" id="ARBA00023180"/>
    </source>
</evidence>
<keyword evidence="3" id="KW-1003">Cell membrane</keyword>
<feature type="disulfide bond" evidence="15">
    <location>
        <begin position="2069"/>
        <end position="2078"/>
    </location>
</feature>
<dbReference type="InterPro" id="IPR049883">
    <property type="entry name" value="NOTCH1_EGF-like"/>
</dbReference>
<dbReference type="Pfam" id="PF07645">
    <property type="entry name" value="EGF_CA"/>
    <property type="match status" value="5"/>
</dbReference>
<comment type="similarity">
    <text evidence="14">Belongs to the Crumbs protein family.</text>
</comment>
<feature type="domain" description="EGF-like" evidence="19">
    <location>
        <begin position="402"/>
        <end position="445"/>
    </location>
</feature>
<feature type="domain" description="EGF-like" evidence="19">
    <location>
        <begin position="2081"/>
        <end position="2122"/>
    </location>
</feature>
<keyword evidence="13" id="KW-0325">Glycoprotein</keyword>
<feature type="domain" description="EGF-like" evidence="19">
    <location>
        <begin position="575"/>
        <end position="611"/>
    </location>
</feature>
<dbReference type="SMART" id="SM00181">
    <property type="entry name" value="EGF"/>
    <property type="match status" value="33"/>
</dbReference>
<dbReference type="PROSITE" id="PS01186">
    <property type="entry name" value="EGF_2"/>
    <property type="match status" value="20"/>
</dbReference>
<dbReference type="SUPFAM" id="SSF57196">
    <property type="entry name" value="EGF/Laminin"/>
    <property type="match status" value="16"/>
</dbReference>
<dbReference type="PROSITE" id="PS50026">
    <property type="entry name" value="EGF_3"/>
    <property type="match status" value="32"/>
</dbReference>
<feature type="domain" description="EGF-like" evidence="19">
    <location>
        <begin position="1141"/>
        <end position="1182"/>
    </location>
</feature>
<feature type="domain" description="EGF-like" evidence="19">
    <location>
        <begin position="1887"/>
        <end position="1921"/>
    </location>
</feature>
<dbReference type="GO" id="GO:0030182">
    <property type="term" value="P:neuron differentiation"/>
    <property type="evidence" value="ECO:0007669"/>
    <property type="project" value="UniProtKB-ARBA"/>
</dbReference>
<keyword evidence="5" id="KW-0597">Phosphoprotein</keyword>
<dbReference type="FunFam" id="2.10.25.10:FF:000565">
    <property type="entry name" value="Predicted protein"/>
    <property type="match status" value="1"/>
</dbReference>
<feature type="domain" description="EGF-like" evidence="19">
    <location>
        <begin position="194"/>
        <end position="230"/>
    </location>
</feature>
<feature type="domain" description="EGF-like" evidence="19">
    <location>
        <begin position="613"/>
        <end position="650"/>
    </location>
</feature>
<feature type="domain" description="Laminin G" evidence="18">
    <location>
        <begin position="1186"/>
        <end position="1376"/>
    </location>
</feature>
<dbReference type="PRINTS" id="PR00010">
    <property type="entry name" value="EGFBLOOD"/>
</dbReference>
<feature type="domain" description="EGF-like" evidence="19">
    <location>
        <begin position="2043"/>
        <end position="2079"/>
    </location>
</feature>
<feature type="disulfide bond" evidence="15">
    <location>
        <begin position="873"/>
        <end position="882"/>
    </location>
</feature>
<feature type="domain" description="EGF-like" evidence="19">
    <location>
        <begin position="1064"/>
        <end position="1100"/>
    </location>
</feature>
<feature type="disulfide bond" evidence="15">
    <location>
        <begin position="2191"/>
        <end position="2200"/>
    </location>
</feature>
<feature type="disulfide bond" evidence="15">
    <location>
        <begin position="601"/>
        <end position="610"/>
    </location>
</feature>
<proteinExistence type="inferred from homology"/>
<dbReference type="InterPro" id="IPR013320">
    <property type="entry name" value="ConA-like_dom_sf"/>
</dbReference>
<organism evidence="20">
    <name type="scientific">Rhipicephalus appendiculatus</name>
    <name type="common">Brown ear tick</name>
    <dbReference type="NCBI Taxonomy" id="34631"/>
    <lineage>
        <taxon>Eukaryota</taxon>
        <taxon>Metazoa</taxon>
        <taxon>Ecdysozoa</taxon>
        <taxon>Arthropoda</taxon>
        <taxon>Chelicerata</taxon>
        <taxon>Arachnida</taxon>
        <taxon>Acari</taxon>
        <taxon>Parasitiformes</taxon>
        <taxon>Ixodida</taxon>
        <taxon>Ixodoidea</taxon>
        <taxon>Ixodidae</taxon>
        <taxon>Rhipicephalinae</taxon>
        <taxon>Rhipicephalus</taxon>
        <taxon>Rhipicephalus</taxon>
    </lineage>
</organism>
<dbReference type="PROSITE" id="PS01187">
    <property type="entry name" value="EGF_CA"/>
    <property type="match status" value="7"/>
</dbReference>
<keyword evidence="10 16" id="KW-1133">Transmembrane helix</keyword>
<comment type="subcellular location">
    <subcellularLocation>
        <location evidence="1">Apical cell membrane</location>
        <topology evidence="1">Single-pass type I membrane protein</topology>
    </subcellularLocation>
</comment>
<dbReference type="Gene3D" id="2.60.120.200">
    <property type="match status" value="4"/>
</dbReference>
<dbReference type="InterPro" id="IPR000742">
    <property type="entry name" value="EGF"/>
</dbReference>
<keyword evidence="4 15" id="KW-0245">EGF-like domain</keyword>
<feature type="disulfide bond" evidence="15">
    <location>
        <begin position="640"/>
        <end position="649"/>
    </location>
</feature>
<feature type="transmembrane region" description="Helical" evidence="16">
    <location>
        <begin position="2216"/>
        <end position="2238"/>
    </location>
</feature>
<evidence type="ECO:0000256" key="9">
    <source>
        <dbReference type="ARBA" id="ARBA00022782"/>
    </source>
</evidence>
<feature type="domain" description="EGF-like" evidence="19">
    <location>
        <begin position="537"/>
        <end position="573"/>
    </location>
</feature>
<name>A0A131YIQ9_RHIAP</name>
<evidence type="ECO:0000256" key="8">
    <source>
        <dbReference type="ARBA" id="ARBA00022737"/>
    </source>
</evidence>
<feature type="disulfide bond" evidence="15">
    <location>
        <begin position="835"/>
        <end position="844"/>
    </location>
</feature>
<feature type="disulfide bond" evidence="15">
    <location>
        <begin position="1172"/>
        <end position="1181"/>
    </location>
</feature>
<feature type="disulfide bond" evidence="15">
    <location>
        <begin position="1052"/>
        <end position="1061"/>
    </location>
</feature>
<feature type="domain" description="EGF-like" evidence="19">
    <location>
        <begin position="485"/>
        <end position="533"/>
    </location>
</feature>
<feature type="domain" description="EGF-like" evidence="19">
    <location>
        <begin position="1961"/>
        <end position="1998"/>
    </location>
</feature>
<dbReference type="PROSITE" id="PS50025">
    <property type="entry name" value="LAM_G_DOMAIN"/>
    <property type="match status" value="3"/>
</dbReference>
<feature type="disulfide bond" evidence="15">
    <location>
        <begin position="1129"/>
        <end position="1138"/>
    </location>
</feature>
<dbReference type="CDD" id="cd00054">
    <property type="entry name" value="EGF_CA"/>
    <property type="match status" value="17"/>
</dbReference>
<feature type="disulfide bond" evidence="15">
    <location>
        <begin position="1387"/>
        <end position="1396"/>
    </location>
</feature>
<feature type="domain" description="EGF-like" evidence="19">
    <location>
        <begin position="732"/>
        <end position="766"/>
    </location>
</feature>
<dbReference type="SUPFAM" id="SSF49899">
    <property type="entry name" value="Concanavalin A-like lectins/glucanases"/>
    <property type="match status" value="4"/>
</dbReference>
<dbReference type="Pfam" id="PF02210">
    <property type="entry name" value="Laminin_G_2"/>
    <property type="match status" value="2"/>
</dbReference>
<reference evidence="20" key="1">
    <citation type="journal article" date="2016" name="Ticks Tick Borne Dis.">
        <title>De novo assembly and annotation of the salivary gland transcriptome of Rhipicephalus appendiculatus male and female ticks during blood feeding.</title>
        <authorList>
            <person name="de Castro M.H."/>
            <person name="de Klerk D."/>
            <person name="Pienaar R."/>
            <person name="Latif A.A."/>
            <person name="Rees D.J."/>
            <person name="Mans B.J."/>
        </authorList>
    </citation>
    <scope>NUCLEOTIDE SEQUENCE</scope>
    <source>
        <tissue evidence="20">Salivary glands</tissue>
    </source>
</reference>
<dbReference type="InterPro" id="IPR001791">
    <property type="entry name" value="Laminin_G"/>
</dbReference>
<feature type="domain" description="EGF-like" evidence="19">
    <location>
        <begin position="809"/>
        <end position="845"/>
    </location>
</feature>
<evidence type="ECO:0000256" key="11">
    <source>
        <dbReference type="ARBA" id="ARBA00023136"/>
    </source>
</evidence>
<dbReference type="FunFam" id="2.10.25.10:FF:000031">
    <property type="entry name" value="neurogenic locus notch homolog protein 3"/>
    <property type="match status" value="1"/>
</dbReference>
<feature type="disulfide bond" evidence="15">
    <location>
        <begin position="1090"/>
        <end position="1099"/>
    </location>
</feature>
<feature type="domain" description="EGF-like" evidence="19">
    <location>
        <begin position="885"/>
        <end position="921"/>
    </location>
</feature>
<dbReference type="SMART" id="SM00282">
    <property type="entry name" value="LamG"/>
    <property type="match status" value="3"/>
</dbReference>
<evidence type="ECO:0000259" key="18">
    <source>
        <dbReference type="PROSITE" id="PS50025"/>
    </source>
</evidence>
<evidence type="ECO:0000256" key="3">
    <source>
        <dbReference type="ARBA" id="ARBA00022475"/>
    </source>
</evidence>
<feature type="domain" description="EGF-like" evidence="19">
    <location>
        <begin position="923"/>
        <end position="960"/>
    </location>
</feature>
<feature type="domain" description="Laminin G" evidence="18">
    <location>
        <begin position="1400"/>
        <end position="1634"/>
    </location>
</feature>
<feature type="domain" description="EGF-like" evidence="19">
    <location>
        <begin position="2163"/>
        <end position="2201"/>
    </location>
</feature>